<comment type="caution">
    <text evidence="2">The sequence shown here is derived from an EMBL/GenBank/DDBJ whole genome shotgun (WGS) entry which is preliminary data.</text>
</comment>
<dbReference type="OrthoDB" id="8451054at2"/>
<keyword evidence="3" id="KW-1185">Reference proteome</keyword>
<dbReference type="InterPro" id="IPR018739">
    <property type="entry name" value="DUF2281"/>
</dbReference>
<gene>
    <name evidence="2" type="ORF">CAP51_01755</name>
</gene>
<feature type="domain" description="DUF2281" evidence="1">
    <location>
        <begin position="7"/>
        <end position="40"/>
    </location>
</feature>
<evidence type="ECO:0000259" key="1">
    <source>
        <dbReference type="Pfam" id="PF10047"/>
    </source>
</evidence>
<dbReference type="Proteomes" id="UP000196536">
    <property type="component" value="Unassembled WGS sequence"/>
</dbReference>
<reference evidence="2 3" key="1">
    <citation type="submission" date="2017-05" db="EMBL/GenBank/DDBJ databases">
        <title>Acinetobacter populi ANC 5415 (= PBJ7), whole genome shotgun sequencing project.</title>
        <authorList>
            <person name="Nemec A."/>
            <person name="Radolfova-Krizova L."/>
        </authorList>
    </citation>
    <scope>NUCLEOTIDE SEQUENCE [LARGE SCALE GENOMIC DNA]</scope>
    <source>
        <strain evidence="2 3">PBJ7</strain>
    </source>
</reference>
<dbReference type="AlphaFoldDB" id="A0A1Z9Z1P2"/>
<evidence type="ECO:0000313" key="3">
    <source>
        <dbReference type="Proteomes" id="UP000196536"/>
    </source>
</evidence>
<evidence type="ECO:0000313" key="2">
    <source>
        <dbReference type="EMBL" id="OUY08370.1"/>
    </source>
</evidence>
<proteinExistence type="predicted"/>
<dbReference type="EMBL" id="NEXX01000001">
    <property type="protein sequence ID" value="OUY08370.1"/>
    <property type="molecule type" value="Genomic_DNA"/>
</dbReference>
<dbReference type="Pfam" id="PF10047">
    <property type="entry name" value="DUF2281"/>
    <property type="match status" value="1"/>
</dbReference>
<name>A0A1Z9Z1P2_9GAMM</name>
<dbReference type="RefSeq" id="WP_087619010.1">
    <property type="nucleotide sequence ID" value="NZ_NEXX01000001.1"/>
</dbReference>
<accession>A0A1Z9Z1P2</accession>
<organism evidence="2 3">
    <name type="scientific">Acinetobacter populi</name>
    <dbReference type="NCBI Taxonomy" id="1582270"/>
    <lineage>
        <taxon>Bacteria</taxon>
        <taxon>Pseudomonadati</taxon>
        <taxon>Pseudomonadota</taxon>
        <taxon>Gammaproteobacteria</taxon>
        <taxon>Moraxellales</taxon>
        <taxon>Moraxellaceae</taxon>
        <taxon>Acinetobacter</taxon>
    </lineage>
</organism>
<protein>
    <recommendedName>
        <fullName evidence="1">DUF2281 domain-containing protein</fullName>
    </recommendedName>
</protein>
<sequence length="89" mass="10186">MNIAQTIFQKVKDLPDAQAQEILDFVDFIQTRYGKSDHQVAKQELENKASMALSIAQYAGMVQLEATEQTRHLEDFDAADFVMMQHESH</sequence>